<protein>
    <submittedName>
        <fullName evidence="2">ImmA/IrrE family metallo-endopeptidase</fullName>
    </submittedName>
</protein>
<dbReference type="RefSeq" id="WP_171653861.1">
    <property type="nucleotide sequence ID" value="NZ_WHOD01000071.1"/>
</dbReference>
<sequence length="200" mass="23901">MELTFYKPSELEIWINKKYQEHDIHYAADLDLDHLSDIFQVTLKATTSESKVIWDDEFCLIFLNEHLGEEEKREHFFHEISHPMQHVGRQEQLPPAFVELQEIQASHFQLYAAMPIYIVEKYKEFSRKPSFLKVLSEEFKLSLAFVQKRIDQIKRRIYQGRMDHEFMMKGTTVPVRYNYSSETQQLLEKSKQLKAKKGVL</sequence>
<dbReference type="Proteomes" id="UP000641588">
    <property type="component" value="Unassembled WGS sequence"/>
</dbReference>
<comment type="caution">
    <text evidence="2">The sequence shown here is derived from an EMBL/GenBank/DDBJ whole genome shotgun (WGS) entry which is preliminary data.</text>
</comment>
<reference evidence="2" key="1">
    <citation type="submission" date="2019-10" db="EMBL/GenBank/DDBJ databases">
        <title>Description of Paenibacillus glebae sp. nov.</title>
        <authorList>
            <person name="Carlier A."/>
            <person name="Qi S."/>
        </authorList>
    </citation>
    <scope>NUCLEOTIDE SEQUENCE</scope>
    <source>
        <strain evidence="2">LMG 31456</strain>
    </source>
</reference>
<evidence type="ECO:0000313" key="3">
    <source>
        <dbReference type="Proteomes" id="UP000641588"/>
    </source>
</evidence>
<dbReference type="AlphaFoldDB" id="A0A972K290"/>
<dbReference type="EMBL" id="WHOD01000071">
    <property type="protein sequence ID" value="NOU95635.1"/>
    <property type="molecule type" value="Genomic_DNA"/>
</dbReference>
<dbReference type="InterPro" id="IPR010359">
    <property type="entry name" value="IrrE_HExxH"/>
</dbReference>
<feature type="domain" description="IrrE N-terminal-like" evidence="1">
    <location>
        <begin position="53"/>
        <end position="150"/>
    </location>
</feature>
<keyword evidence="3" id="KW-1185">Reference proteome</keyword>
<gene>
    <name evidence="2" type="ORF">GC093_20730</name>
</gene>
<proteinExistence type="predicted"/>
<accession>A0A972K290</accession>
<dbReference type="Pfam" id="PF06114">
    <property type="entry name" value="Peptidase_M78"/>
    <property type="match status" value="1"/>
</dbReference>
<name>A0A972K290_9BACL</name>
<evidence type="ECO:0000259" key="1">
    <source>
        <dbReference type="Pfam" id="PF06114"/>
    </source>
</evidence>
<organism evidence="2 3">
    <name type="scientific">Paenibacillus foliorum</name>
    <dbReference type="NCBI Taxonomy" id="2654974"/>
    <lineage>
        <taxon>Bacteria</taxon>
        <taxon>Bacillati</taxon>
        <taxon>Bacillota</taxon>
        <taxon>Bacilli</taxon>
        <taxon>Bacillales</taxon>
        <taxon>Paenibacillaceae</taxon>
        <taxon>Paenibacillus</taxon>
    </lineage>
</organism>
<evidence type="ECO:0000313" key="2">
    <source>
        <dbReference type="EMBL" id="NOU95635.1"/>
    </source>
</evidence>